<dbReference type="InterPro" id="IPR006579">
    <property type="entry name" value="Pre_C2HC_dom"/>
</dbReference>
<dbReference type="EMBL" id="JACEFF010000409">
    <property type="protein sequence ID" value="KAH9638226.1"/>
    <property type="molecule type" value="Genomic_DNA"/>
</dbReference>
<feature type="compositionally biased region" description="Polar residues" evidence="1">
    <location>
        <begin position="35"/>
        <end position="58"/>
    </location>
</feature>
<name>A0A922MKP0_SPOEX</name>
<dbReference type="AlphaFoldDB" id="A0A922MKP0"/>
<dbReference type="Pfam" id="PF07530">
    <property type="entry name" value="PRE_C2HC"/>
    <property type="match status" value="1"/>
</dbReference>
<protein>
    <recommendedName>
        <fullName evidence="2">Pre-C2HC domain-containing protein</fullName>
    </recommendedName>
</protein>
<reference evidence="3" key="1">
    <citation type="journal article" date="2021" name="G3 (Bethesda)">
        <title>Genome and transcriptome analysis of the beet armyworm Spodoptera exigua reveals targets for pest control. .</title>
        <authorList>
            <person name="Simon S."/>
            <person name="Breeschoten T."/>
            <person name="Jansen H.J."/>
            <person name="Dirks R.P."/>
            <person name="Schranz M.E."/>
            <person name="Ros V.I.D."/>
        </authorList>
    </citation>
    <scope>NUCLEOTIDE SEQUENCE</scope>
    <source>
        <strain evidence="3">TB_SE_WUR_2020</strain>
    </source>
</reference>
<proteinExistence type="predicted"/>
<gene>
    <name evidence="3" type="ORF">HF086_017318</name>
</gene>
<evidence type="ECO:0000313" key="4">
    <source>
        <dbReference type="Proteomes" id="UP000814243"/>
    </source>
</evidence>
<feature type="region of interest" description="Disordered" evidence="1">
    <location>
        <begin position="27"/>
        <end position="58"/>
    </location>
</feature>
<feature type="domain" description="Pre-C2HC" evidence="2">
    <location>
        <begin position="185"/>
        <end position="231"/>
    </location>
</feature>
<evidence type="ECO:0000313" key="3">
    <source>
        <dbReference type="EMBL" id="KAH9638226.1"/>
    </source>
</evidence>
<evidence type="ECO:0000259" key="2">
    <source>
        <dbReference type="Pfam" id="PF07530"/>
    </source>
</evidence>
<dbReference type="Proteomes" id="UP000814243">
    <property type="component" value="Unassembled WGS sequence"/>
</dbReference>
<evidence type="ECO:0000256" key="1">
    <source>
        <dbReference type="SAM" id="MobiDB-lite"/>
    </source>
</evidence>
<comment type="caution">
    <text evidence="3">The sequence shown here is derived from an EMBL/GenBank/DDBJ whole genome shotgun (WGS) entry which is preliminary data.</text>
</comment>
<accession>A0A922MKP0</accession>
<sequence length="312" mass="35796">MFETRPRALSVGDHPNANFAADGIISEPCGRNDNHNWTQVTGKKRPNSSPESNANQKQTKLDTYWLSQSQPIPTTNQFACLESDNLEAEETVVEQKIDKPPPIFVDKVGNIQPLLTILNEHAHDKYNLKVLNNDQVKIQAKDPDKYRNIVHQLELRNTEFFTYKPRQERGFKVVLKNMHPSTNPEEIKAALNEIGHTSTNIWNIKQRTTKKPLPLFIIELKTNHNNKCIYENILTTENQKSTDKQIHSNQHQTYKDVLTNKNEVSNTTIETKHANQPDMHEVMTLMKQMMQQLTTLTNLIIALTNKLSNSIA</sequence>
<organism evidence="3 4">
    <name type="scientific">Spodoptera exigua</name>
    <name type="common">Beet armyworm</name>
    <name type="synonym">Noctua fulgens</name>
    <dbReference type="NCBI Taxonomy" id="7107"/>
    <lineage>
        <taxon>Eukaryota</taxon>
        <taxon>Metazoa</taxon>
        <taxon>Ecdysozoa</taxon>
        <taxon>Arthropoda</taxon>
        <taxon>Hexapoda</taxon>
        <taxon>Insecta</taxon>
        <taxon>Pterygota</taxon>
        <taxon>Neoptera</taxon>
        <taxon>Endopterygota</taxon>
        <taxon>Lepidoptera</taxon>
        <taxon>Glossata</taxon>
        <taxon>Ditrysia</taxon>
        <taxon>Noctuoidea</taxon>
        <taxon>Noctuidae</taxon>
        <taxon>Amphipyrinae</taxon>
        <taxon>Spodoptera</taxon>
    </lineage>
</organism>